<dbReference type="EMBL" id="JAJSOW010000106">
    <property type="protein sequence ID" value="KAI9160069.1"/>
    <property type="molecule type" value="Genomic_DNA"/>
</dbReference>
<feature type="domain" description="F-box" evidence="3">
    <location>
        <begin position="3"/>
        <end position="49"/>
    </location>
</feature>
<evidence type="ECO:0000256" key="1">
    <source>
        <dbReference type="PROSITE-ProRule" id="PRU00023"/>
    </source>
</evidence>
<name>A0AAD5IC25_ACENE</name>
<keyword evidence="2" id="KW-1133">Transmembrane helix</keyword>
<accession>A0AAD5IC25</accession>
<proteinExistence type="predicted"/>
<dbReference type="Pfam" id="PF00646">
    <property type="entry name" value="F-box"/>
    <property type="match status" value="1"/>
</dbReference>
<dbReference type="PROSITE" id="PS50088">
    <property type="entry name" value="ANK_REPEAT"/>
    <property type="match status" value="1"/>
</dbReference>
<keyword evidence="5" id="KW-1185">Reference proteome</keyword>
<dbReference type="SMART" id="SM00248">
    <property type="entry name" value="ANK"/>
    <property type="match status" value="3"/>
</dbReference>
<organism evidence="4 5">
    <name type="scientific">Acer negundo</name>
    <name type="common">Box elder</name>
    <dbReference type="NCBI Taxonomy" id="4023"/>
    <lineage>
        <taxon>Eukaryota</taxon>
        <taxon>Viridiplantae</taxon>
        <taxon>Streptophyta</taxon>
        <taxon>Embryophyta</taxon>
        <taxon>Tracheophyta</taxon>
        <taxon>Spermatophyta</taxon>
        <taxon>Magnoliopsida</taxon>
        <taxon>eudicotyledons</taxon>
        <taxon>Gunneridae</taxon>
        <taxon>Pentapetalae</taxon>
        <taxon>rosids</taxon>
        <taxon>malvids</taxon>
        <taxon>Sapindales</taxon>
        <taxon>Sapindaceae</taxon>
        <taxon>Hippocastanoideae</taxon>
        <taxon>Acereae</taxon>
        <taxon>Acer</taxon>
    </lineage>
</organism>
<dbReference type="InterPro" id="IPR036770">
    <property type="entry name" value="Ankyrin_rpt-contain_sf"/>
</dbReference>
<evidence type="ECO:0000259" key="3">
    <source>
        <dbReference type="PROSITE" id="PS50181"/>
    </source>
</evidence>
<keyword evidence="1" id="KW-0040">ANK repeat</keyword>
<dbReference type="InterPro" id="IPR050796">
    <property type="entry name" value="SCF_F-box_component"/>
</dbReference>
<feature type="transmembrane region" description="Helical" evidence="2">
    <location>
        <begin position="437"/>
        <end position="458"/>
    </location>
</feature>
<sequence>MSSVNIKEIPDDILTGILIRLPLKSILRCKSVSKQWRSLISSPLFCRCLYPDPYLVSGLLLHKDSLINKKYDFVSLSDKPTSPPFKTLTFVNHPFGVRILQSCHGLLFCSDYIDRHYCYIYNPTTEQFRRLPRPGGQDLTIVCEIYSSETRSWRLSGRSFIADDGVDFRRGVFWNGAVHWVNCFGPSLYFKVDDEVKVRKMPMPATPIPVDWDNMRRDIPHFSDLGRRRTTSQTWAAVGRVSLRLLRRFSPRRHQFSPSHRRLLKEKTKKVSRCWRMDCLSFLRRFAIIHLWPGSALESDHGGNTALHLACVQGNLDVVKTVIECHPQLCLMKNKDKRIPLHIAVMRGRDDLVLWEEAKKLDKDYLLDKVDCQGNSLLHYAVLYNQLWIVKTCLTDQRCGPLAMALQSGLTLRTMKASQWELYFCQTRVSKTNTEQLAVLAIFIGLAFAEFVSFPVFFQKKAGLQLL</sequence>
<dbReference type="SUPFAM" id="SSF81383">
    <property type="entry name" value="F-box domain"/>
    <property type="match status" value="1"/>
</dbReference>
<dbReference type="Proteomes" id="UP001064489">
    <property type="component" value="Chromosome 2"/>
</dbReference>
<evidence type="ECO:0000313" key="5">
    <source>
        <dbReference type="Proteomes" id="UP001064489"/>
    </source>
</evidence>
<dbReference type="SMART" id="SM00256">
    <property type="entry name" value="FBOX"/>
    <property type="match status" value="1"/>
</dbReference>
<dbReference type="InterPro" id="IPR001810">
    <property type="entry name" value="F-box_dom"/>
</dbReference>
<gene>
    <name evidence="4" type="ORF">LWI28_004842</name>
</gene>
<feature type="repeat" description="ANK" evidence="1">
    <location>
        <begin position="302"/>
        <end position="324"/>
    </location>
</feature>
<dbReference type="PROSITE" id="PS50181">
    <property type="entry name" value="FBOX"/>
    <property type="match status" value="1"/>
</dbReference>
<keyword evidence="2" id="KW-0472">Membrane</keyword>
<reference evidence="4" key="1">
    <citation type="journal article" date="2022" name="Plant J.">
        <title>Strategies of tolerance reflected in two North American maple genomes.</title>
        <authorList>
            <person name="McEvoy S.L."/>
            <person name="Sezen U.U."/>
            <person name="Trouern-Trend A."/>
            <person name="McMahon S.M."/>
            <person name="Schaberg P.G."/>
            <person name="Yang J."/>
            <person name="Wegrzyn J.L."/>
            <person name="Swenson N.G."/>
        </authorList>
    </citation>
    <scope>NUCLEOTIDE SEQUENCE</scope>
    <source>
        <strain evidence="4">91603</strain>
    </source>
</reference>
<dbReference type="SUPFAM" id="SSF48403">
    <property type="entry name" value="Ankyrin repeat"/>
    <property type="match status" value="1"/>
</dbReference>
<dbReference type="CDD" id="cd22157">
    <property type="entry name" value="F-box_AtFBW1-like"/>
    <property type="match status" value="1"/>
</dbReference>
<reference evidence="4" key="2">
    <citation type="submission" date="2023-02" db="EMBL/GenBank/DDBJ databases">
        <authorList>
            <person name="Swenson N.G."/>
            <person name="Wegrzyn J.L."/>
            <person name="Mcevoy S.L."/>
        </authorList>
    </citation>
    <scope>NUCLEOTIDE SEQUENCE</scope>
    <source>
        <strain evidence="4">91603</strain>
        <tissue evidence="4">Leaf</tissue>
    </source>
</reference>
<keyword evidence="2" id="KW-0812">Transmembrane</keyword>
<dbReference type="Gene3D" id="1.20.1280.50">
    <property type="match status" value="1"/>
</dbReference>
<dbReference type="InterPro" id="IPR002110">
    <property type="entry name" value="Ankyrin_rpt"/>
</dbReference>
<dbReference type="PANTHER" id="PTHR31672">
    <property type="entry name" value="BNACNNG10540D PROTEIN"/>
    <property type="match status" value="1"/>
</dbReference>
<evidence type="ECO:0000313" key="4">
    <source>
        <dbReference type="EMBL" id="KAI9160069.1"/>
    </source>
</evidence>
<evidence type="ECO:0000256" key="2">
    <source>
        <dbReference type="SAM" id="Phobius"/>
    </source>
</evidence>
<dbReference type="PROSITE" id="PS50297">
    <property type="entry name" value="ANK_REP_REGION"/>
    <property type="match status" value="1"/>
</dbReference>
<protein>
    <recommendedName>
        <fullName evidence="3">F-box domain-containing protein</fullName>
    </recommendedName>
</protein>
<dbReference type="Pfam" id="PF12796">
    <property type="entry name" value="Ank_2"/>
    <property type="match status" value="1"/>
</dbReference>
<dbReference type="InterPro" id="IPR036047">
    <property type="entry name" value="F-box-like_dom_sf"/>
</dbReference>
<dbReference type="Gene3D" id="1.25.40.20">
    <property type="entry name" value="Ankyrin repeat-containing domain"/>
    <property type="match status" value="1"/>
</dbReference>
<dbReference type="AlphaFoldDB" id="A0AAD5IC25"/>
<comment type="caution">
    <text evidence="4">The sequence shown here is derived from an EMBL/GenBank/DDBJ whole genome shotgun (WGS) entry which is preliminary data.</text>
</comment>